<dbReference type="SUPFAM" id="SSF47661">
    <property type="entry name" value="t-snare proteins"/>
    <property type="match status" value="1"/>
</dbReference>
<proteinExistence type="predicted"/>
<dbReference type="InterPro" id="IPR006011">
    <property type="entry name" value="Syntaxin_N"/>
</dbReference>
<dbReference type="InterPro" id="IPR010989">
    <property type="entry name" value="SNARE"/>
</dbReference>
<reference evidence="2 3" key="1">
    <citation type="journal article" date="2013" name="PLoS Genet.">
        <title>Distinctive expansion of potential virulence genes in the genome of the oomycete fish pathogen Saprolegnia parasitica.</title>
        <authorList>
            <person name="Jiang R.H."/>
            <person name="de Bruijn I."/>
            <person name="Haas B.J."/>
            <person name="Belmonte R."/>
            <person name="Lobach L."/>
            <person name="Christie J."/>
            <person name="van den Ackerveken G."/>
            <person name="Bottin A."/>
            <person name="Bulone V."/>
            <person name="Diaz-Moreno S.M."/>
            <person name="Dumas B."/>
            <person name="Fan L."/>
            <person name="Gaulin E."/>
            <person name="Govers F."/>
            <person name="Grenville-Briggs L.J."/>
            <person name="Horner N.R."/>
            <person name="Levin J.Z."/>
            <person name="Mammella M."/>
            <person name="Meijer H.J."/>
            <person name="Morris P."/>
            <person name="Nusbaum C."/>
            <person name="Oome S."/>
            <person name="Phillips A.J."/>
            <person name="van Rooyen D."/>
            <person name="Rzeszutek E."/>
            <person name="Saraiva M."/>
            <person name="Secombes C.J."/>
            <person name="Seidl M.F."/>
            <person name="Snel B."/>
            <person name="Stassen J.H."/>
            <person name="Sykes S."/>
            <person name="Tripathy S."/>
            <person name="van den Berg H."/>
            <person name="Vega-Arreguin J.C."/>
            <person name="Wawra S."/>
            <person name="Young S.K."/>
            <person name="Zeng Q."/>
            <person name="Dieguez-Uribeondo J."/>
            <person name="Russ C."/>
            <person name="Tyler B.M."/>
            <person name="van West P."/>
        </authorList>
    </citation>
    <scope>NUCLEOTIDE SEQUENCE [LARGE SCALE GENOMIC DNA]</scope>
    <source>
        <strain evidence="2 3">CBS 223.65</strain>
    </source>
</reference>
<dbReference type="GO" id="GO:0016192">
    <property type="term" value="P:vesicle-mediated transport"/>
    <property type="evidence" value="ECO:0007669"/>
    <property type="project" value="InterPro"/>
</dbReference>
<dbReference type="KEGG" id="spar:SPRG_17019"/>
<dbReference type="Pfam" id="PF14523">
    <property type="entry name" value="Syntaxin_2"/>
    <property type="match status" value="1"/>
</dbReference>
<feature type="domain" description="Syntaxin N-terminal" evidence="1">
    <location>
        <begin position="8"/>
        <end position="121"/>
    </location>
</feature>
<evidence type="ECO:0000313" key="3">
    <source>
        <dbReference type="Proteomes" id="UP000030745"/>
    </source>
</evidence>
<dbReference type="GeneID" id="24138586"/>
<dbReference type="Proteomes" id="UP000030745">
    <property type="component" value="Unassembled WGS sequence"/>
</dbReference>
<sequence length="236" mass="26036">MAADMAVTEVETAITRLGRITSDIKTKTSLFKTPQDTRANHDQLNALAKEGNDSVQMLRKQLQSLSSATSTANKSAVRKLSKGFQAQVTAFEQACSSMVASEQSAVELIRRTSTKLDASTQGGLACNEDQLYAQAQVSVYNEDDLVRREEDIIKINHQLREIKAAYEEVGGLLEDQKDVLKSPTTQRTPGRTRAAALRTSNKLTRRRGTARARAAICARSCDRRRRAAVHLHLPPQ</sequence>
<dbReference type="Gene3D" id="1.20.58.70">
    <property type="match status" value="1"/>
</dbReference>
<accession>A0A067BGD1</accession>
<keyword evidence="3" id="KW-1185">Reference proteome</keyword>
<name>A0A067BGD1_SAPPC</name>
<dbReference type="OrthoDB" id="364348at2759"/>
<protein>
    <recommendedName>
        <fullName evidence="1">Syntaxin N-terminal domain-containing protein</fullName>
    </recommendedName>
</protein>
<dbReference type="AlphaFoldDB" id="A0A067BGD1"/>
<evidence type="ECO:0000313" key="2">
    <source>
        <dbReference type="EMBL" id="KDO17464.1"/>
    </source>
</evidence>
<organism evidence="2 3">
    <name type="scientific">Saprolegnia parasitica (strain CBS 223.65)</name>
    <dbReference type="NCBI Taxonomy" id="695850"/>
    <lineage>
        <taxon>Eukaryota</taxon>
        <taxon>Sar</taxon>
        <taxon>Stramenopiles</taxon>
        <taxon>Oomycota</taxon>
        <taxon>Saprolegniomycetes</taxon>
        <taxon>Saprolegniales</taxon>
        <taxon>Saprolegniaceae</taxon>
        <taxon>Saprolegnia</taxon>
    </lineage>
</organism>
<dbReference type="RefSeq" id="XP_012211826.1">
    <property type="nucleotide sequence ID" value="XM_012356436.1"/>
</dbReference>
<evidence type="ECO:0000259" key="1">
    <source>
        <dbReference type="Pfam" id="PF14523"/>
    </source>
</evidence>
<dbReference type="GO" id="GO:0016020">
    <property type="term" value="C:membrane"/>
    <property type="evidence" value="ECO:0007669"/>
    <property type="project" value="InterPro"/>
</dbReference>
<dbReference type="EMBL" id="KK583655">
    <property type="protein sequence ID" value="KDO17464.1"/>
    <property type="molecule type" value="Genomic_DNA"/>
</dbReference>
<gene>
    <name evidence="2" type="ORF">SPRG_17019</name>
</gene>
<dbReference type="VEuPathDB" id="FungiDB:SPRG_17019"/>